<evidence type="ECO:0000313" key="3">
    <source>
        <dbReference type="EMBL" id="CAF2153351.1"/>
    </source>
</evidence>
<comment type="caution">
    <text evidence="3">The sequence shown here is derived from an EMBL/GenBank/DDBJ whole genome shotgun (WGS) entry which is preliminary data.</text>
</comment>
<sequence>MNVIITTMGELIWTFSCNIVSSYLNSGISAVAAFISLLCIIFRSSFKKYTLSCERILLDNVASTLLDNIENMSHQLHHINLTSGDLIDQIEMYELQINDEIELESS</sequence>
<feature type="transmembrane region" description="Helical" evidence="1">
    <location>
        <begin position="20"/>
        <end position="42"/>
    </location>
</feature>
<dbReference type="Proteomes" id="UP000663842">
    <property type="component" value="Unassembled WGS sequence"/>
</dbReference>
<dbReference type="EMBL" id="CAJNRF010013971">
    <property type="protein sequence ID" value="CAF2153351.1"/>
    <property type="molecule type" value="Genomic_DNA"/>
</dbReference>
<keyword evidence="1" id="KW-0812">Transmembrane</keyword>
<dbReference type="EMBL" id="CAJNRG010006368">
    <property type="protein sequence ID" value="CAF2085201.1"/>
    <property type="molecule type" value="Genomic_DNA"/>
</dbReference>
<dbReference type="Proteomes" id="UP000663856">
    <property type="component" value="Unassembled WGS sequence"/>
</dbReference>
<evidence type="ECO:0000313" key="5">
    <source>
        <dbReference type="Proteomes" id="UP000663856"/>
    </source>
</evidence>
<keyword evidence="1" id="KW-0472">Membrane</keyword>
<dbReference type="Proteomes" id="UP000663887">
    <property type="component" value="Unassembled WGS sequence"/>
</dbReference>
<reference evidence="3" key="1">
    <citation type="submission" date="2021-02" db="EMBL/GenBank/DDBJ databases">
        <authorList>
            <person name="Nowell W R."/>
        </authorList>
    </citation>
    <scope>NUCLEOTIDE SEQUENCE</scope>
</reference>
<organism evidence="3 5">
    <name type="scientific">Rotaria magnacalcarata</name>
    <dbReference type="NCBI Taxonomy" id="392030"/>
    <lineage>
        <taxon>Eukaryota</taxon>
        <taxon>Metazoa</taxon>
        <taxon>Spiralia</taxon>
        <taxon>Gnathifera</taxon>
        <taxon>Rotifera</taxon>
        <taxon>Eurotatoria</taxon>
        <taxon>Bdelloidea</taxon>
        <taxon>Philodinida</taxon>
        <taxon>Philodinidae</taxon>
        <taxon>Rotaria</taxon>
    </lineage>
</organism>
<accession>A0A816Y302</accession>
<keyword evidence="1" id="KW-1133">Transmembrane helix</keyword>
<dbReference type="AlphaFoldDB" id="A0A816Y302"/>
<proteinExistence type="predicted"/>
<name>A0A816Y302_9BILA</name>
<evidence type="ECO:0000313" key="4">
    <source>
        <dbReference type="EMBL" id="CAF3775158.1"/>
    </source>
</evidence>
<dbReference type="EMBL" id="CAJOBF010000216">
    <property type="protein sequence ID" value="CAF3775158.1"/>
    <property type="molecule type" value="Genomic_DNA"/>
</dbReference>
<gene>
    <name evidence="4" type="ORF">UXM345_LOCUS3362</name>
    <name evidence="3" type="ORF">WKI299_LOCUS30762</name>
    <name evidence="2" type="ORF">XDN619_LOCUS15546</name>
</gene>
<evidence type="ECO:0000256" key="1">
    <source>
        <dbReference type="SAM" id="Phobius"/>
    </source>
</evidence>
<evidence type="ECO:0000313" key="2">
    <source>
        <dbReference type="EMBL" id="CAF2085201.1"/>
    </source>
</evidence>
<protein>
    <submittedName>
        <fullName evidence="3">Uncharacterized protein</fullName>
    </submittedName>
</protein>